<dbReference type="OrthoDB" id="2339548at2"/>
<gene>
    <name evidence="1" type="ORF">BCR25_16740</name>
</gene>
<organism evidence="1 2">
    <name type="scientific">Enterococcus termitis</name>
    <dbReference type="NCBI Taxonomy" id="332950"/>
    <lineage>
        <taxon>Bacteria</taxon>
        <taxon>Bacillati</taxon>
        <taxon>Bacillota</taxon>
        <taxon>Bacilli</taxon>
        <taxon>Lactobacillales</taxon>
        <taxon>Enterococcaceae</taxon>
        <taxon>Enterococcus</taxon>
    </lineage>
</organism>
<reference evidence="2" key="1">
    <citation type="submission" date="2016-09" db="EMBL/GenBank/DDBJ databases">
        <authorList>
            <person name="Gulvik C.A."/>
        </authorList>
    </citation>
    <scope>NUCLEOTIDE SEQUENCE [LARGE SCALE GENOMIC DNA]</scope>
    <source>
        <strain evidence="2">LMG 8895</strain>
    </source>
</reference>
<accession>A0A1E5H0J1</accession>
<dbReference type="RefSeq" id="WP_069662693.1">
    <property type="nucleotide sequence ID" value="NZ_JBHUJJ010000001.1"/>
</dbReference>
<comment type="caution">
    <text evidence="1">The sequence shown here is derived from an EMBL/GenBank/DDBJ whole genome shotgun (WGS) entry which is preliminary data.</text>
</comment>
<name>A0A1E5H0J1_9ENTE</name>
<proteinExistence type="predicted"/>
<dbReference type="EMBL" id="MIJY01000007">
    <property type="protein sequence ID" value="OEG18140.1"/>
    <property type="molecule type" value="Genomic_DNA"/>
</dbReference>
<keyword evidence="2" id="KW-1185">Reference proteome</keyword>
<dbReference type="AlphaFoldDB" id="A0A1E5H0J1"/>
<sequence length="364" mass="41360">MIFMNRYDKFEPLHAIDETALDVFELSVDGWGSEIHITTREFIGKYRYISVNSRLYSIISYTNDVTGTDITARDVLAKVSEDIELTPGTYTLQDLIKKVNRSVQVVTNGNTLPTIVVEENDNLTCKDAIDSVLAGVNVLAMINTLFNLEGYNSGLDLYYTRVEVYGMTWGSYDLADKVIAMQDYMHKSDTNPQYDTSRELLQIIGNINSKSKLKSWKSRMTTADYNKLVAFIDGADNTITDTQASTILMKAMEFKRGVFEITRGSSIIINKQGINDGVRYKLDEVDFSDYNATRTRIINNVLSQYNGYTAANIYIKPEVRAQFIMGVNNIELYIPYSYTIDCKKFVINDADFVLMNTLEEFIDV</sequence>
<evidence type="ECO:0000313" key="2">
    <source>
        <dbReference type="Proteomes" id="UP000095094"/>
    </source>
</evidence>
<protein>
    <submittedName>
        <fullName evidence="1">Uncharacterized protein</fullName>
    </submittedName>
</protein>
<dbReference type="Proteomes" id="UP000095094">
    <property type="component" value="Unassembled WGS sequence"/>
</dbReference>
<evidence type="ECO:0000313" key="1">
    <source>
        <dbReference type="EMBL" id="OEG18140.1"/>
    </source>
</evidence>